<keyword evidence="3" id="KW-1003">Cell membrane</keyword>
<reference evidence="9 10" key="1">
    <citation type="submission" date="2019-10" db="EMBL/GenBank/DDBJ databases">
        <title>Rubrobacter sp nov SCSIO 52090 isolated from a deep-sea sediment in the South China Sea.</title>
        <authorList>
            <person name="Chen R.W."/>
        </authorList>
    </citation>
    <scope>NUCLEOTIDE SEQUENCE [LARGE SCALE GENOMIC DNA]</scope>
    <source>
        <strain evidence="9 10">SCSIO 52909</strain>
    </source>
</reference>
<evidence type="ECO:0000256" key="3">
    <source>
        <dbReference type="ARBA" id="ARBA00022475"/>
    </source>
</evidence>
<evidence type="ECO:0000256" key="1">
    <source>
        <dbReference type="ARBA" id="ARBA00004651"/>
    </source>
</evidence>
<keyword evidence="4 7" id="KW-0812">Transmembrane</keyword>
<dbReference type="CDD" id="cd06261">
    <property type="entry name" value="TM_PBP2"/>
    <property type="match status" value="1"/>
</dbReference>
<evidence type="ECO:0000313" key="10">
    <source>
        <dbReference type="Proteomes" id="UP000501452"/>
    </source>
</evidence>
<evidence type="ECO:0000256" key="5">
    <source>
        <dbReference type="ARBA" id="ARBA00022989"/>
    </source>
</evidence>
<comment type="similarity">
    <text evidence="7">Belongs to the binding-protein-dependent transport system permease family.</text>
</comment>
<evidence type="ECO:0000256" key="7">
    <source>
        <dbReference type="RuleBase" id="RU363032"/>
    </source>
</evidence>
<dbReference type="GO" id="GO:0005886">
    <property type="term" value="C:plasma membrane"/>
    <property type="evidence" value="ECO:0007669"/>
    <property type="project" value="UniProtKB-SubCell"/>
</dbReference>
<gene>
    <name evidence="9" type="ORF">GBA63_14765</name>
</gene>
<protein>
    <submittedName>
        <fullName evidence="9">ABC transporter permease subunit</fullName>
    </submittedName>
</protein>
<keyword evidence="10" id="KW-1185">Reference proteome</keyword>
<feature type="domain" description="ABC transmembrane type-1" evidence="8">
    <location>
        <begin position="61"/>
        <end position="253"/>
    </location>
</feature>
<dbReference type="Gene3D" id="1.10.3720.10">
    <property type="entry name" value="MetI-like"/>
    <property type="match status" value="1"/>
</dbReference>
<dbReference type="Proteomes" id="UP000501452">
    <property type="component" value="Chromosome"/>
</dbReference>
<keyword evidence="6 7" id="KW-0472">Membrane</keyword>
<feature type="transmembrane region" description="Helical" evidence="7">
    <location>
        <begin position="179"/>
        <end position="199"/>
    </location>
</feature>
<proteinExistence type="inferred from homology"/>
<keyword evidence="2 7" id="KW-0813">Transport</keyword>
<dbReference type="PANTHER" id="PTHR32243">
    <property type="entry name" value="MALTOSE TRANSPORT SYSTEM PERMEASE-RELATED"/>
    <property type="match status" value="1"/>
</dbReference>
<dbReference type="InterPro" id="IPR035906">
    <property type="entry name" value="MetI-like_sf"/>
</dbReference>
<organism evidence="9 10">
    <name type="scientific">Rubrobacter tropicus</name>
    <dbReference type="NCBI Taxonomy" id="2653851"/>
    <lineage>
        <taxon>Bacteria</taxon>
        <taxon>Bacillati</taxon>
        <taxon>Actinomycetota</taxon>
        <taxon>Rubrobacteria</taxon>
        <taxon>Rubrobacterales</taxon>
        <taxon>Rubrobacteraceae</taxon>
        <taxon>Rubrobacter</taxon>
    </lineage>
</organism>
<dbReference type="InterPro" id="IPR050901">
    <property type="entry name" value="BP-dep_ABC_trans_perm"/>
</dbReference>
<dbReference type="PROSITE" id="PS50928">
    <property type="entry name" value="ABC_TM1"/>
    <property type="match status" value="1"/>
</dbReference>
<dbReference type="AlphaFoldDB" id="A0A6G8QFD2"/>
<feature type="transmembrane region" description="Helical" evidence="7">
    <location>
        <begin position="51"/>
        <end position="84"/>
    </location>
</feature>
<sequence length="268" mass="29275">MTYLVFLFALLFFGGPLLWLLSLSIRTQQEIFITSLRLIPEDPTFENYTEVLYTAQFSVFLINSLKLALAGSIGALVVSAPAAYAFSRLTFRGNKLFLVGVLGLQMISPLVVVIPLYRYFDRLNLVDSHFSTAMVYIAILIPLATWMLKGFFDGVPPALDEAAMVDGCTRFGAFRRVTLPLILPGLTSTFVLTAILAWGEFVVPYVLLSEPSLFPISIGILNFQGNYASNSTNVLAAGGVLAMLPAIATFVILQRFIVRALTSGAIKG</sequence>
<dbReference type="InterPro" id="IPR000515">
    <property type="entry name" value="MetI-like"/>
</dbReference>
<feature type="transmembrane region" description="Helical" evidence="7">
    <location>
        <begin position="96"/>
        <end position="117"/>
    </location>
</feature>
<evidence type="ECO:0000313" key="9">
    <source>
        <dbReference type="EMBL" id="QIN85205.1"/>
    </source>
</evidence>
<dbReference type="SUPFAM" id="SSF161098">
    <property type="entry name" value="MetI-like"/>
    <property type="match status" value="1"/>
</dbReference>
<evidence type="ECO:0000259" key="8">
    <source>
        <dbReference type="PROSITE" id="PS50928"/>
    </source>
</evidence>
<accession>A0A6G8QFD2</accession>
<dbReference type="PANTHER" id="PTHR32243:SF18">
    <property type="entry name" value="INNER MEMBRANE ABC TRANSPORTER PERMEASE PROTEIN YCJP"/>
    <property type="match status" value="1"/>
</dbReference>
<evidence type="ECO:0000256" key="4">
    <source>
        <dbReference type="ARBA" id="ARBA00022692"/>
    </source>
</evidence>
<evidence type="ECO:0000256" key="2">
    <source>
        <dbReference type="ARBA" id="ARBA00022448"/>
    </source>
</evidence>
<dbReference type="KEGG" id="rub:GBA63_14765"/>
<dbReference type="Pfam" id="PF00528">
    <property type="entry name" value="BPD_transp_1"/>
    <property type="match status" value="1"/>
</dbReference>
<dbReference type="GO" id="GO:0055085">
    <property type="term" value="P:transmembrane transport"/>
    <property type="evidence" value="ECO:0007669"/>
    <property type="project" value="InterPro"/>
</dbReference>
<feature type="transmembrane region" description="Helical" evidence="7">
    <location>
        <begin position="234"/>
        <end position="253"/>
    </location>
</feature>
<name>A0A6G8QFD2_9ACTN</name>
<comment type="subcellular location">
    <subcellularLocation>
        <location evidence="1 7">Cell membrane</location>
        <topology evidence="1 7">Multi-pass membrane protein</topology>
    </subcellularLocation>
</comment>
<dbReference type="EMBL" id="CP045119">
    <property type="protein sequence ID" value="QIN85205.1"/>
    <property type="molecule type" value="Genomic_DNA"/>
</dbReference>
<feature type="transmembrane region" description="Helical" evidence="7">
    <location>
        <begin position="129"/>
        <end position="148"/>
    </location>
</feature>
<evidence type="ECO:0000256" key="6">
    <source>
        <dbReference type="ARBA" id="ARBA00023136"/>
    </source>
</evidence>
<keyword evidence="5 7" id="KW-1133">Transmembrane helix</keyword>